<dbReference type="RefSeq" id="WP_379820110.1">
    <property type="nucleotide sequence ID" value="NZ_JBHUMD010000007.1"/>
</dbReference>
<accession>A0ABW5NRH3</accession>
<protein>
    <recommendedName>
        <fullName evidence="3">Lipoprotein</fullName>
    </recommendedName>
</protein>
<comment type="caution">
    <text evidence="1">The sequence shown here is derived from an EMBL/GenBank/DDBJ whole genome shotgun (WGS) entry which is preliminary data.</text>
</comment>
<sequence>MKKSIITAGAIAFILFSCSTGKNTIQSFDNATITNNCTENYDCTFEVQKDKSLVVKTDDTGHNYFNVIDTPGKTVLKYSYKSITDPRIQDAGYTETITFEIDNSTKDLNLTGKDIRKTKMVLNIACFCKGKAGVRKIEEGTLTFKNNKLHIEIPELVEGQVTRVVDVVVR</sequence>
<organism evidence="1 2">
    <name type="scientific">Flavobacterium suzhouense</name>
    <dbReference type="NCBI Taxonomy" id="1529638"/>
    <lineage>
        <taxon>Bacteria</taxon>
        <taxon>Pseudomonadati</taxon>
        <taxon>Bacteroidota</taxon>
        <taxon>Flavobacteriia</taxon>
        <taxon>Flavobacteriales</taxon>
        <taxon>Flavobacteriaceae</taxon>
        <taxon>Flavobacterium</taxon>
    </lineage>
</organism>
<dbReference type="Proteomes" id="UP001597480">
    <property type="component" value="Unassembled WGS sequence"/>
</dbReference>
<evidence type="ECO:0000313" key="1">
    <source>
        <dbReference type="EMBL" id="MFD2601540.1"/>
    </source>
</evidence>
<evidence type="ECO:0000313" key="2">
    <source>
        <dbReference type="Proteomes" id="UP001597480"/>
    </source>
</evidence>
<keyword evidence="2" id="KW-1185">Reference proteome</keyword>
<proteinExistence type="predicted"/>
<reference evidence="2" key="1">
    <citation type="journal article" date="2019" name="Int. J. Syst. Evol. Microbiol.">
        <title>The Global Catalogue of Microorganisms (GCM) 10K type strain sequencing project: providing services to taxonomists for standard genome sequencing and annotation.</title>
        <authorList>
            <consortium name="The Broad Institute Genomics Platform"/>
            <consortium name="The Broad Institute Genome Sequencing Center for Infectious Disease"/>
            <person name="Wu L."/>
            <person name="Ma J."/>
        </authorList>
    </citation>
    <scope>NUCLEOTIDE SEQUENCE [LARGE SCALE GENOMIC DNA]</scope>
    <source>
        <strain evidence="2">KCTC 42107</strain>
    </source>
</reference>
<name>A0ABW5NRH3_9FLAO</name>
<evidence type="ECO:0008006" key="3">
    <source>
        <dbReference type="Google" id="ProtNLM"/>
    </source>
</evidence>
<dbReference type="EMBL" id="JBHUMD010000007">
    <property type="protein sequence ID" value="MFD2601540.1"/>
    <property type="molecule type" value="Genomic_DNA"/>
</dbReference>
<dbReference type="PROSITE" id="PS51257">
    <property type="entry name" value="PROKAR_LIPOPROTEIN"/>
    <property type="match status" value="1"/>
</dbReference>
<gene>
    <name evidence="1" type="ORF">ACFSR3_05685</name>
</gene>